<evidence type="ECO:0000313" key="2">
    <source>
        <dbReference type="Proteomes" id="UP000824633"/>
    </source>
</evidence>
<reference evidence="2" key="1">
    <citation type="submission" date="2021-07" db="EMBL/GenBank/DDBJ databases">
        <title>Complete genome sequencing of a Clostridium isolate.</title>
        <authorList>
            <person name="Ueki A."/>
            <person name="Tonouchi A."/>
        </authorList>
    </citation>
    <scope>NUCLEOTIDE SEQUENCE [LARGE SCALE GENOMIC DNA]</scope>
    <source>
        <strain evidence="2">C5S11</strain>
    </source>
</reference>
<sequence>MIGGVNKKVDKKIIFIIKLRGVVEGLYLEIKKHMEEKNIINIYFGGLIKC</sequence>
<dbReference type="Proteomes" id="UP000824633">
    <property type="component" value="Chromosome"/>
</dbReference>
<protein>
    <submittedName>
        <fullName evidence="1">Uncharacterized protein</fullName>
    </submittedName>
</protein>
<organism evidence="1 2">
    <name type="scientific">Clostridium gelidum</name>
    <dbReference type="NCBI Taxonomy" id="704125"/>
    <lineage>
        <taxon>Bacteria</taxon>
        <taxon>Bacillati</taxon>
        <taxon>Bacillota</taxon>
        <taxon>Clostridia</taxon>
        <taxon>Eubacteriales</taxon>
        <taxon>Clostridiaceae</taxon>
        <taxon>Clostridium</taxon>
    </lineage>
</organism>
<accession>A0ABM7T2B2</accession>
<name>A0ABM7T2B2_9CLOT</name>
<keyword evidence="2" id="KW-1185">Reference proteome</keyword>
<evidence type="ECO:0000313" key="1">
    <source>
        <dbReference type="EMBL" id="BCZ46057.1"/>
    </source>
</evidence>
<dbReference type="EMBL" id="AP024849">
    <property type="protein sequence ID" value="BCZ46057.1"/>
    <property type="molecule type" value="Genomic_DNA"/>
</dbReference>
<gene>
    <name evidence="1" type="ORF">psyc5s11_21240</name>
</gene>
<proteinExistence type="predicted"/>